<dbReference type="Proteomes" id="UP000307943">
    <property type="component" value="Unassembled WGS sequence"/>
</dbReference>
<dbReference type="AlphaFoldDB" id="A0A5C4TDW2"/>
<dbReference type="SUPFAM" id="SSF51215">
    <property type="entry name" value="Regulatory protein AraC"/>
    <property type="match status" value="1"/>
</dbReference>
<comment type="caution">
    <text evidence="5">The sequence shown here is derived from an EMBL/GenBank/DDBJ whole genome shotgun (WGS) entry which is preliminary data.</text>
</comment>
<dbReference type="InterPro" id="IPR003313">
    <property type="entry name" value="AraC-bd"/>
</dbReference>
<dbReference type="Gene3D" id="2.60.120.10">
    <property type="entry name" value="Jelly Rolls"/>
    <property type="match status" value="1"/>
</dbReference>
<sequence length="299" mass="34881">MSIRRQYPLQTEFSIDKLYTFHYYELAKSFSTLGEKHDFWELVYVDKGETELFTDTGRFRLSQGDLFLLYPNQFHGVRAHDAIVLMIVSFESRSALLAHFHNRVMKLAKEEHPILTQLLREGFEAFDPPISTLFHPYLGKKADSPFGSEHLIKNYLEILLIMLVRRYRDRQEEEDGALAVAPSENRKAALLVRVIDYMNGNLSRSLKLEQVCGEFLIGKTQLKSLFKEWTGHGPIQYFNQLKIQKAKTMIREELYNYSEIADRLGYNSVHYFSASFKKATGMTPTEYARTVQARITNRR</sequence>
<dbReference type="InterPro" id="IPR037923">
    <property type="entry name" value="HTH-like"/>
</dbReference>
<keyword evidence="1" id="KW-0805">Transcription regulation</keyword>
<dbReference type="SMART" id="SM00342">
    <property type="entry name" value="HTH_ARAC"/>
    <property type="match status" value="1"/>
</dbReference>
<keyword evidence="2" id="KW-0238">DNA-binding</keyword>
<evidence type="ECO:0000256" key="3">
    <source>
        <dbReference type="ARBA" id="ARBA00023163"/>
    </source>
</evidence>
<evidence type="ECO:0000256" key="2">
    <source>
        <dbReference type="ARBA" id="ARBA00023125"/>
    </source>
</evidence>
<dbReference type="GO" id="GO:0003700">
    <property type="term" value="F:DNA-binding transcription factor activity"/>
    <property type="evidence" value="ECO:0007669"/>
    <property type="project" value="InterPro"/>
</dbReference>
<dbReference type="RefSeq" id="WP_139601758.1">
    <property type="nucleotide sequence ID" value="NZ_VDCQ01000009.1"/>
</dbReference>
<protein>
    <submittedName>
        <fullName evidence="5">Helix-turn-helix domain-containing protein</fullName>
    </submittedName>
</protein>
<name>A0A5C4TDW2_9BACL</name>
<dbReference type="GO" id="GO:0043565">
    <property type="term" value="F:sequence-specific DNA binding"/>
    <property type="evidence" value="ECO:0007669"/>
    <property type="project" value="InterPro"/>
</dbReference>
<dbReference type="Gene3D" id="1.10.10.60">
    <property type="entry name" value="Homeodomain-like"/>
    <property type="match status" value="2"/>
</dbReference>
<keyword evidence="6" id="KW-1185">Reference proteome</keyword>
<organism evidence="5 6">
    <name type="scientific">Paenibacillus hemerocallicola</name>
    <dbReference type="NCBI Taxonomy" id="1172614"/>
    <lineage>
        <taxon>Bacteria</taxon>
        <taxon>Bacillati</taxon>
        <taxon>Bacillota</taxon>
        <taxon>Bacilli</taxon>
        <taxon>Bacillales</taxon>
        <taxon>Paenibacillaceae</taxon>
        <taxon>Paenibacillus</taxon>
    </lineage>
</organism>
<evidence type="ECO:0000313" key="5">
    <source>
        <dbReference type="EMBL" id="TNJ66639.1"/>
    </source>
</evidence>
<dbReference type="PROSITE" id="PS01124">
    <property type="entry name" value="HTH_ARAC_FAMILY_2"/>
    <property type="match status" value="1"/>
</dbReference>
<dbReference type="PANTHER" id="PTHR43280:SF2">
    <property type="entry name" value="HTH-TYPE TRANSCRIPTIONAL REGULATOR EXSA"/>
    <property type="match status" value="1"/>
</dbReference>
<dbReference type="SUPFAM" id="SSF46689">
    <property type="entry name" value="Homeodomain-like"/>
    <property type="match status" value="2"/>
</dbReference>
<dbReference type="InterPro" id="IPR009057">
    <property type="entry name" value="Homeodomain-like_sf"/>
</dbReference>
<feature type="domain" description="HTH araC/xylS-type" evidence="4">
    <location>
        <begin position="192"/>
        <end position="290"/>
    </location>
</feature>
<dbReference type="Pfam" id="PF02311">
    <property type="entry name" value="AraC_binding"/>
    <property type="match status" value="1"/>
</dbReference>
<keyword evidence="3" id="KW-0804">Transcription</keyword>
<dbReference type="PRINTS" id="PR00032">
    <property type="entry name" value="HTHARAC"/>
</dbReference>
<dbReference type="OrthoDB" id="249627at2"/>
<dbReference type="InterPro" id="IPR018060">
    <property type="entry name" value="HTH_AraC"/>
</dbReference>
<evidence type="ECO:0000313" key="6">
    <source>
        <dbReference type="Proteomes" id="UP000307943"/>
    </source>
</evidence>
<dbReference type="Pfam" id="PF12833">
    <property type="entry name" value="HTH_18"/>
    <property type="match status" value="1"/>
</dbReference>
<dbReference type="EMBL" id="VDCQ01000009">
    <property type="protein sequence ID" value="TNJ66639.1"/>
    <property type="molecule type" value="Genomic_DNA"/>
</dbReference>
<dbReference type="InterPro" id="IPR020449">
    <property type="entry name" value="Tscrpt_reg_AraC-type_HTH"/>
</dbReference>
<reference evidence="5 6" key="1">
    <citation type="submission" date="2019-05" db="EMBL/GenBank/DDBJ databases">
        <title>We sequenced the genome of Paenibacillus hemerocallicola KCTC 33185 for further insight into its adaptation and study the phylogeny of Paenibacillus.</title>
        <authorList>
            <person name="Narsing Rao M.P."/>
        </authorList>
    </citation>
    <scope>NUCLEOTIDE SEQUENCE [LARGE SCALE GENOMIC DNA]</scope>
    <source>
        <strain evidence="5 6">KCTC 33185</strain>
    </source>
</reference>
<gene>
    <name evidence="5" type="ORF">FE784_08715</name>
</gene>
<dbReference type="InterPro" id="IPR014710">
    <property type="entry name" value="RmlC-like_jellyroll"/>
</dbReference>
<evidence type="ECO:0000259" key="4">
    <source>
        <dbReference type="PROSITE" id="PS01124"/>
    </source>
</evidence>
<proteinExistence type="predicted"/>
<dbReference type="PANTHER" id="PTHR43280">
    <property type="entry name" value="ARAC-FAMILY TRANSCRIPTIONAL REGULATOR"/>
    <property type="match status" value="1"/>
</dbReference>
<evidence type="ECO:0000256" key="1">
    <source>
        <dbReference type="ARBA" id="ARBA00023015"/>
    </source>
</evidence>
<accession>A0A5C4TDW2</accession>